<keyword evidence="5 10" id="KW-0378">Hydrolase</keyword>
<comment type="similarity">
    <text evidence="10">Belongs to the peptidase M48 family.</text>
</comment>
<dbReference type="STRING" id="1499967.U27_06955"/>
<dbReference type="GO" id="GO:0046872">
    <property type="term" value="F:metal ion binding"/>
    <property type="evidence" value="ECO:0007669"/>
    <property type="project" value="UniProtKB-KW"/>
</dbReference>
<protein>
    <submittedName>
        <fullName evidence="12">Predicted protease</fullName>
    </submittedName>
</protein>
<proteinExistence type="inferred from homology"/>
<dbReference type="InterPro" id="IPR001915">
    <property type="entry name" value="Peptidase_M48"/>
</dbReference>
<keyword evidence="9" id="KW-0472">Membrane</keyword>
<dbReference type="InterPro" id="IPR050083">
    <property type="entry name" value="HtpX_protease"/>
</dbReference>
<sequence>MSESTIITCRFCQAKNRIPFETVFHNISLAKCGKCHEALFVAEHAALSHLSSRAYEHRFDTQAMESIKKIPGVDSVLKTLIKESYERANRLFHKANTVAVTPKQLPHLYQLFLQAAYSLAIENIPDLYVLQSPIVTAYTTGVEKPFVVVTSGLLDLMTDDELVYVLGHELGHWQANHVLYKMASRLFSGAASALAEVTFGLGRFLTTPLQLALLQWDRCSELTADRAGLLAVRKVDVAICALMKLAGGSRSIYEQMDYQEFIRQAEDFQLDQDDSTLNKVYVLLQVMYQSHPFPVWRTSEILTWVKHGDYLQILSGQYSGNYEEIEENENFSSH</sequence>
<evidence type="ECO:0000256" key="8">
    <source>
        <dbReference type="ARBA" id="ARBA00023049"/>
    </source>
</evidence>
<reference evidence="12 13" key="1">
    <citation type="journal article" date="2015" name="PeerJ">
        <title>First genomic representation of candidate bacterial phylum KSB3 points to enhanced environmental sensing as a trigger of wastewater bulking.</title>
        <authorList>
            <person name="Sekiguchi Y."/>
            <person name="Ohashi A."/>
            <person name="Parks D.H."/>
            <person name="Yamauchi T."/>
            <person name="Tyson G.W."/>
            <person name="Hugenholtz P."/>
        </authorList>
    </citation>
    <scope>NUCLEOTIDE SEQUENCE [LARGE SCALE GENOMIC DNA]</scope>
</reference>
<dbReference type="Proteomes" id="UP000030661">
    <property type="component" value="Unassembled WGS sequence"/>
</dbReference>
<dbReference type="PANTHER" id="PTHR43221:SF3">
    <property type="entry name" value="SLL1280 PROTEIN"/>
    <property type="match status" value="1"/>
</dbReference>
<organism evidence="12 13">
    <name type="scientific">Vecturithrix granuli</name>
    <dbReference type="NCBI Taxonomy" id="1499967"/>
    <lineage>
        <taxon>Bacteria</taxon>
        <taxon>Candidatus Moduliflexota</taxon>
        <taxon>Candidatus Vecturitrichia</taxon>
        <taxon>Candidatus Vecturitrichales</taxon>
        <taxon>Candidatus Vecturitrichaceae</taxon>
        <taxon>Candidatus Vecturithrix</taxon>
    </lineage>
</organism>
<comment type="cofactor">
    <cofactor evidence="10">
        <name>Zn(2+)</name>
        <dbReference type="ChEBI" id="CHEBI:29105"/>
    </cofactor>
    <text evidence="10">Binds 1 zinc ion per subunit.</text>
</comment>
<dbReference type="Gene3D" id="2.30.30.380">
    <property type="entry name" value="Zn-finger domain of Sec23/24"/>
    <property type="match status" value="1"/>
</dbReference>
<evidence type="ECO:0000256" key="6">
    <source>
        <dbReference type="ARBA" id="ARBA00022833"/>
    </source>
</evidence>
<keyword evidence="1" id="KW-1003">Cell membrane</keyword>
<evidence type="ECO:0000256" key="9">
    <source>
        <dbReference type="ARBA" id="ARBA00023136"/>
    </source>
</evidence>
<dbReference type="GO" id="GO:0006508">
    <property type="term" value="P:proteolysis"/>
    <property type="evidence" value="ECO:0007669"/>
    <property type="project" value="UniProtKB-KW"/>
</dbReference>
<keyword evidence="8 10" id="KW-0482">Metalloprotease</keyword>
<evidence type="ECO:0000256" key="3">
    <source>
        <dbReference type="ARBA" id="ARBA00022692"/>
    </source>
</evidence>
<dbReference type="Gene3D" id="3.30.2010.10">
    <property type="entry name" value="Metalloproteases ('zincins'), catalytic domain"/>
    <property type="match status" value="1"/>
</dbReference>
<dbReference type="CDD" id="cd07325">
    <property type="entry name" value="M48_Ste24p_like"/>
    <property type="match status" value="1"/>
</dbReference>
<dbReference type="AlphaFoldDB" id="A0A081C5W4"/>
<evidence type="ECO:0000259" key="11">
    <source>
        <dbReference type="Pfam" id="PF01435"/>
    </source>
</evidence>
<keyword evidence="6 10" id="KW-0862">Zinc</keyword>
<dbReference type="EMBL" id="DF820471">
    <property type="protein sequence ID" value="GAK59969.1"/>
    <property type="molecule type" value="Genomic_DNA"/>
</dbReference>
<dbReference type="Pfam" id="PF01435">
    <property type="entry name" value="Peptidase_M48"/>
    <property type="match status" value="1"/>
</dbReference>
<gene>
    <name evidence="12" type="ORF">U27_06955</name>
</gene>
<evidence type="ECO:0000313" key="13">
    <source>
        <dbReference type="Proteomes" id="UP000030661"/>
    </source>
</evidence>
<keyword evidence="7" id="KW-1133">Transmembrane helix</keyword>
<evidence type="ECO:0000256" key="7">
    <source>
        <dbReference type="ARBA" id="ARBA00022989"/>
    </source>
</evidence>
<evidence type="ECO:0000256" key="2">
    <source>
        <dbReference type="ARBA" id="ARBA00022670"/>
    </source>
</evidence>
<feature type="domain" description="Peptidase M48" evidence="11">
    <location>
        <begin position="107"/>
        <end position="304"/>
    </location>
</feature>
<dbReference type="eggNOG" id="COG0501">
    <property type="taxonomic scope" value="Bacteria"/>
</dbReference>
<keyword evidence="3" id="KW-0812">Transmembrane</keyword>
<evidence type="ECO:0000256" key="4">
    <source>
        <dbReference type="ARBA" id="ARBA00022723"/>
    </source>
</evidence>
<name>A0A081C5W4_VECG1</name>
<dbReference type="GO" id="GO:0004222">
    <property type="term" value="F:metalloendopeptidase activity"/>
    <property type="evidence" value="ECO:0007669"/>
    <property type="project" value="InterPro"/>
</dbReference>
<evidence type="ECO:0000256" key="10">
    <source>
        <dbReference type="RuleBase" id="RU003983"/>
    </source>
</evidence>
<evidence type="ECO:0000313" key="12">
    <source>
        <dbReference type="EMBL" id="GAK59969.1"/>
    </source>
</evidence>
<keyword evidence="2 10" id="KW-0645">Protease</keyword>
<dbReference type="PANTHER" id="PTHR43221">
    <property type="entry name" value="PROTEASE HTPX"/>
    <property type="match status" value="1"/>
</dbReference>
<accession>A0A081C5W4</accession>
<evidence type="ECO:0000256" key="5">
    <source>
        <dbReference type="ARBA" id="ARBA00022801"/>
    </source>
</evidence>
<dbReference type="HOGENOM" id="CLU_052979_1_1_0"/>
<keyword evidence="13" id="KW-1185">Reference proteome</keyword>
<keyword evidence="4" id="KW-0479">Metal-binding</keyword>
<evidence type="ECO:0000256" key="1">
    <source>
        <dbReference type="ARBA" id="ARBA00022475"/>
    </source>
</evidence>